<comment type="caution">
    <text evidence="2">The sequence shown here is derived from an EMBL/GenBank/DDBJ whole genome shotgun (WGS) entry which is preliminary data.</text>
</comment>
<feature type="domain" description="S1 motif" evidence="1">
    <location>
        <begin position="187"/>
        <end position="255"/>
    </location>
</feature>
<dbReference type="CDD" id="cd04465">
    <property type="entry name" value="S1_RPS1_repeat_ec2_hs2"/>
    <property type="match status" value="1"/>
</dbReference>
<evidence type="ECO:0000259" key="1">
    <source>
        <dbReference type="SMART" id="SM00316"/>
    </source>
</evidence>
<dbReference type="GO" id="GO:0003676">
    <property type="term" value="F:nucleic acid binding"/>
    <property type="evidence" value="ECO:0007669"/>
    <property type="project" value="InterPro"/>
</dbReference>
<organism evidence="2 3">
    <name type="scientific">Phocaeicola vulgatus</name>
    <name type="common">Bacteroides vulgatus</name>
    <dbReference type="NCBI Taxonomy" id="821"/>
    <lineage>
        <taxon>Bacteria</taxon>
        <taxon>Pseudomonadati</taxon>
        <taxon>Bacteroidota</taxon>
        <taxon>Bacteroidia</taxon>
        <taxon>Bacteroidales</taxon>
        <taxon>Bacteroidaceae</taxon>
        <taxon>Phocaeicola</taxon>
    </lineage>
</organism>
<dbReference type="InterPro" id="IPR027417">
    <property type="entry name" value="P-loop_NTPase"/>
</dbReference>
<dbReference type="CDD" id="cd05687">
    <property type="entry name" value="S1_RPS1_repeat_ec1_hs1"/>
    <property type="match status" value="1"/>
</dbReference>
<dbReference type="Gene3D" id="2.40.50.140">
    <property type="entry name" value="Nucleic acid-binding proteins"/>
    <property type="match status" value="2"/>
</dbReference>
<dbReference type="Proteomes" id="UP000283833">
    <property type="component" value="Unassembled WGS sequence"/>
</dbReference>
<protein>
    <submittedName>
        <fullName evidence="2">S1 RNA-binding domain-containing protein</fullName>
    </submittedName>
</protein>
<dbReference type="InterPro" id="IPR045055">
    <property type="entry name" value="DNA2/NAM7-like"/>
</dbReference>
<gene>
    <name evidence="2" type="ORF">DWX04_05255</name>
</gene>
<dbReference type="Gene3D" id="3.40.50.300">
    <property type="entry name" value="P-loop containing nucleotide triphosphate hydrolases"/>
    <property type="match status" value="2"/>
</dbReference>
<dbReference type="Pfam" id="PF13087">
    <property type="entry name" value="AAA_12"/>
    <property type="match status" value="1"/>
</dbReference>
<dbReference type="CDD" id="cd18808">
    <property type="entry name" value="SF1_C_Upf1"/>
    <property type="match status" value="1"/>
</dbReference>
<dbReference type="InterPro" id="IPR012340">
    <property type="entry name" value="NA-bd_OB-fold"/>
</dbReference>
<proteinExistence type="predicted"/>
<dbReference type="GO" id="GO:0004386">
    <property type="term" value="F:helicase activity"/>
    <property type="evidence" value="ECO:0007669"/>
    <property type="project" value="InterPro"/>
</dbReference>
<dbReference type="Pfam" id="PF00575">
    <property type="entry name" value="S1"/>
    <property type="match status" value="2"/>
</dbReference>
<reference evidence="2 3" key="1">
    <citation type="submission" date="2018-08" db="EMBL/GenBank/DDBJ databases">
        <title>A genome reference for cultivated species of the human gut microbiota.</title>
        <authorList>
            <person name="Zou Y."/>
            <person name="Xue W."/>
            <person name="Luo G."/>
        </authorList>
    </citation>
    <scope>NUCLEOTIDE SEQUENCE [LARGE SCALE GENOMIC DNA]</scope>
    <source>
        <strain evidence="2 3">AF18-14</strain>
    </source>
</reference>
<dbReference type="InterPro" id="IPR041677">
    <property type="entry name" value="DNA2/NAM7_AAA_11"/>
</dbReference>
<dbReference type="InterPro" id="IPR003029">
    <property type="entry name" value="S1_domain"/>
</dbReference>
<dbReference type="Pfam" id="PF13086">
    <property type="entry name" value="AAA_11"/>
    <property type="match status" value="2"/>
</dbReference>
<feature type="domain" description="S1 motif" evidence="1">
    <location>
        <begin position="106"/>
        <end position="171"/>
    </location>
</feature>
<dbReference type="InterPro" id="IPR047187">
    <property type="entry name" value="SF1_C_Upf1"/>
</dbReference>
<dbReference type="RefSeq" id="WP_117852419.1">
    <property type="nucleotide sequence ID" value="NZ_JAKKWV010000002.1"/>
</dbReference>
<dbReference type="SUPFAM" id="SSF52540">
    <property type="entry name" value="P-loop containing nucleoside triphosphate hydrolases"/>
    <property type="match status" value="1"/>
</dbReference>
<name>A0A412QY45_PHOVU</name>
<dbReference type="EMBL" id="QRXI01000005">
    <property type="protein sequence ID" value="RGT96122.1"/>
    <property type="molecule type" value="Genomic_DNA"/>
</dbReference>
<sequence>MSVRLNKVCRELNIGFQTISEFLSSKGFEIELNPNFKLTDEQASLVYRHFSDKEYIPRPKPILPINNGSSSDITKISPLEDFDWEQYEVSLTEESSEDTSSSSFFQKHDIVSAIVIALNRREIVVNLGYKIDAIIPASELRYNPDLKVGDQIDVYIEENGNNHGQFVVSHRKARLSKAWDKINEVFNSNETIKVYVKSRTKGGLIVDALGMEAFLPGSQIDIVKVFDYDSYIGKTLDVKVIKINTEYKNVVVSHKEVVSENLQKRSTDKTLLKDIWQKHTEVQEHILRQRTEPISIVPSLTTIVNEKLHVRIDTSDNTDFLKSRIMDSLGISDQDCHFDDGYVFAPYKNWSKLDEREKSRISTQANKEYISFSYYPVIDGKITDSKAQFTGVRELLDKLEIEYDFDKKRRLQISINELQRLKDNEDFQNLQVSLPDEASAIIQTYPSILYYLERVCPNHNFKNIEVFKDTSQILGGVSINKQLVVEGGFFNKDTLTQLEELFELRMCKLEYEFKIDKSAIGQYDWKKNKFGLPISEQGTILFRKNVKLSVTDIFEDDDIDVLDESQEEPPIYTDSLAFNSQDTTDIHFEYTLDCQIINRIFGKGNYRVIPRFFYKYKENRNWATTEELDRFNDQIHTELKGKVGIEKNGSSIGIDFKWKENSLPEILTQLSREYGFIDFGLFKKGHKCNFDIKYKKAELTNIMEELHDSFDKLNVELVKKGTELSFFREFDNLEELIAFRPQLQNKLNSFDANRYKCIINDIPAGYVKLLYYYDKKSHDEERVDAIRELKGADFSIGDLPIGKLIRISNYPEIVIDISGDNYEVTKQLIEETQVSSITPDLSGDLEKLARLKESLNRIVQGRDVENVSLGDFIFDASKAGGIKDFEESIRLEEQEISKHILNGKIDKNQPQKTAIAKALLAPDLALIQGPPGTGKSTAIAELIWQHTRKYPDKRILLTSETNLAVDNAIDRVVNPYHNLIKPIRIGDESRLETEGLQFSYSAMYRWAKGEDWNAKKKNASINDDDDDEENDVYTDMDSIYEAPEKLILLNWMENIGRRLDSDKMPSVAQELWKDLLENPTSELKNLFFDNYIKNCNVIGATCSSIGQKNIIMSESIENTGKRNSFVPTKFYRIYRQIFADKEGVYNPKIYFDMVIQDESSKATPAELSLPLIYGKKNVIIGDHRQLPPMLSRESFINSFDFLIKREKNDDERQKMKELRSYVLKNFKTLEISHFERLFTQIDDNLKGVFNYQFRMHPAINDVIKQFYKDEGGLECGLTTPIDLGVDDPDYINNGASRYHGITAGPINPETHVLWIDSSSPEMLDGTSRVNYGEVAIIKKLLTDFNESESFHNYVDSWDSVEDKQIGLISFYGKQLRLLKDMTREFDSSQISVRVSTVDRFQGMERNIIIVSMVRSHCIQNGKNQKPNFERYPVDGFPKQEDLGFAQSPNRLNVALSRAKRLLIIVGDSKLFRTKDIYENVYQTIADPNNKYGKIITASEYGL</sequence>
<dbReference type="PANTHER" id="PTHR10887">
    <property type="entry name" value="DNA2/NAM7 HELICASE FAMILY"/>
    <property type="match status" value="1"/>
</dbReference>
<accession>A0A412QY45</accession>
<dbReference type="InterPro" id="IPR041679">
    <property type="entry name" value="DNA2/NAM7-like_C"/>
</dbReference>
<dbReference type="PANTHER" id="PTHR10887:SF495">
    <property type="entry name" value="HELICASE SENATAXIN ISOFORM X1-RELATED"/>
    <property type="match status" value="1"/>
</dbReference>
<dbReference type="SMART" id="SM00316">
    <property type="entry name" value="S1"/>
    <property type="match status" value="2"/>
</dbReference>
<evidence type="ECO:0000313" key="3">
    <source>
        <dbReference type="Proteomes" id="UP000283833"/>
    </source>
</evidence>
<dbReference type="SUPFAM" id="SSF50249">
    <property type="entry name" value="Nucleic acid-binding proteins"/>
    <property type="match status" value="2"/>
</dbReference>
<dbReference type="InterPro" id="IPR035104">
    <property type="entry name" value="Ribosomal_protein_S1-like"/>
</dbReference>
<evidence type="ECO:0000313" key="2">
    <source>
        <dbReference type="EMBL" id="RGT96122.1"/>
    </source>
</evidence>
<dbReference type="PRINTS" id="PR00681">
    <property type="entry name" value="RIBOSOMALS1"/>
</dbReference>